<reference evidence="4" key="2">
    <citation type="submission" date="2016-04" db="UniProtKB">
        <authorList>
            <consortium name="WormBaseParasite"/>
        </authorList>
    </citation>
    <scope>IDENTIFICATION</scope>
</reference>
<dbReference type="PANTHER" id="PTHR21041:SF17">
    <property type="entry name" value="E3 UBIQUITIN-PROTEIN LIGASE DCST1"/>
    <property type="match status" value="1"/>
</dbReference>
<dbReference type="Proteomes" id="UP000035642">
    <property type="component" value="Unassembled WGS sequence"/>
</dbReference>
<sequence>MVAGGYFTDARRTKIRQKTGVGFIEDYFLRSEISDYRRLRTLVNLIIGVPFCACLYYLGWKNLNFADFHFAYGVIFKWFMIISTALAFALSPMFRCAMLCVLLGAMGKNGQGKTCCLTGHRSDLATRWSVAPLSLLILENLQDGSITNIVTNYQRTAEILLCHLELQAKIASNRVSMLTGPVEGVLERQIDLGLQMLKDLISTIRSILVPFLAEIKATRTKEDKKLDERDEQISNLARRKALDSMMMNKKKSEENNEDDDNKESAGKPKEDDAKPTWAEFKTKDKCYEALPFYLEYFICPKLNTEESCNKALQVSNFFDNDSSKRRKRRIFEELHGRALHSTKAFVDDGQSFKGNIQCQSH</sequence>
<organism evidence="3 4">
    <name type="scientific">Angiostrongylus cantonensis</name>
    <name type="common">Rat lungworm</name>
    <dbReference type="NCBI Taxonomy" id="6313"/>
    <lineage>
        <taxon>Eukaryota</taxon>
        <taxon>Metazoa</taxon>
        <taxon>Ecdysozoa</taxon>
        <taxon>Nematoda</taxon>
        <taxon>Chromadorea</taxon>
        <taxon>Rhabditida</taxon>
        <taxon>Rhabditina</taxon>
        <taxon>Rhabditomorpha</taxon>
        <taxon>Strongyloidea</taxon>
        <taxon>Metastrongylidae</taxon>
        <taxon>Angiostrongylus</taxon>
    </lineage>
</organism>
<name>A0A158P691_ANGCA</name>
<feature type="region of interest" description="Disordered" evidence="1">
    <location>
        <begin position="244"/>
        <end position="275"/>
    </location>
</feature>
<evidence type="ECO:0000256" key="2">
    <source>
        <dbReference type="SAM" id="Phobius"/>
    </source>
</evidence>
<dbReference type="InterPro" id="IPR051856">
    <property type="entry name" value="CSR-E3_Ligase_Protein"/>
</dbReference>
<keyword evidence="2" id="KW-1133">Transmembrane helix</keyword>
<evidence type="ECO:0000313" key="3">
    <source>
        <dbReference type="Proteomes" id="UP000035642"/>
    </source>
</evidence>
<accession>A0A158P691</accession>
<keyword evidence="2" id="KW-0812">Transmembrane</keyword>
<evidence type="ECO:0000256" key="1">
    <source>
        <dbReference type="SAM" id="MobiDB-lite"/>
    </source>
</evidence>
<keyword evidence="2" id="KW-0472">Membrane</keyword>
<dbReference type="AlphaFoldDB" id="A0A158P691"/>
<feature type="transmembrane region" description="Helical" evidence="2">
    <location>
        <begin position="39"/>
        <end position="58"/>
    </location>
</feature>
<feature type="compositionally biased region" description="Basic and acidic residues" evidence="1">
    <location>
        <begin position="262"/>
        <end position="275"/>
    </location>
</feature>
<dbReference type="WBParaSite" id="ACAC_0000071401-mRNA-1">
    <property type="protein sequence ID" value="ACAC_0000071401-mRNA-1"/>
    <property type="gene ID" value="ACAC_0000071401"/>
</dbReference>
<dbReference type="STRING" id="6313.A0A158P691"/>
<protein>
    <submittedName>
        <fullName evidence="4">KAP NTPase domain-containing protein</fullName>
    </submittedName>
</protein>
<feature type="transmembrane region" description="Helical" evidence="2">
    <location>
        <begin position="78"/>
        <end position="103"/>
    </location>
</feature>
<reference evidence="3" key="1">
    <citation type="submission" date="2012-09" db="EMBL/GenBank/DDBJ databases">
        <authorList>
            <person name="Martin A.A."/>
        </authorList>
    </citation>
    <scope>NUCLEOTIDE SEQUENCE</scope>
</reference>
<proteinExistence type="predicted"/>
<keyword evidence="3" id="KW-1185">Reference proteome</keyword>
<evidence type="ECO:0000313" key="4">
    <source>
        <dbReference type="WBParaSite" id="ACAC_0000071401-mRNA-1"/>
    </source>
</evidence>
<dbReference type="PANTHER" id="PTHR21041">
    <property type="entry name" value="DENDRITIC CELL-SPECIFIC TRANSMEMBRANE PROTEIN"/>
    <property type="match status" value="1"/>
</dbReference>